<evidence type="ECO:0000313" key="4">
    <source>
        <dbReference type="EMBL" id="PNR55262.1"/>
    </source>
</evidence>
<dbReference type="InterPro" id="IPR002132">
    <property type="entry name" value="Ribosomal_uL5"/>
</dbReference>
<dbReference type="GO" id="GO:0003735">
    <property type="term" value="F:structural constituent of ribosome"/>
    <property type="evidence" value="ECO:0007669"/>
    <property type="project" value="InterPro"/>
</dbReference>
<sequence length="80" mass="8867">MRSFGIRCNENIACYVTVHGEKAMQFLESGLKVKEYKLVHHNLHVHDEEAGGGGQAEEVWEVIGVVDPTSTVVVIVRECS</sequence>
<evidence type="ECO:0000313" key="6">
    <source>
        <dbReference type="Proteomes" id="UP000006727"/>
    </source>
</evidence>
<reference evidence="4 6" key="1">
    <citation type="journal article" date="2008" name="Science">
        <title>The Physcomitrella genome reveals evolutionary insights into the conquest of land by plants.</title>
        <authorList>
            <person name="Rensing S."/>
            <person name="Lang D."/>
            <person name="Zimmer A."/>
            <person name="Terry A."/>
            <person name="Salamov A."/>
            <person name="Shapiro H."/>
            <person name="Nishiyama T."/>
            <person name="Perroud P.-F."/>
            <person name="Lindquist E."/>
            <person name="Kamisugi Y."/>
            <person name="Tanahashi T."/>
            <person name="Sakakibara K."/>
            <person name="Fujita T."/>
            <person name="Oishi K."/>
            <person name="Shin-I T."/>
            <person name="Kuroki Y."/>
            <person name="Toyoda A."/>
            <person name="Suzuki Y."/>
            <person name="Hashimoto A."/>
            <person name="Yamaguchi K."/>
            <person name="Sugano A."/>
            <person name="Kohara Y."/>
            <person name="Fujiyama A."/>
            <person name="Anterola A."/>
            <person name="Aoki S."/>
            <person name="Ashton N."/>
            <person name="Barbazuk W.B."/>
            <person name="Barker E."/>
            <person name="Bennetzen J."/>
            <person name="Bezanilla M."/>
            <person name="Blankenship R."/>
            <person name="Cho S.H."/>
            <person name="Dutcher S."/>
            <person name="Estelle M."/>
            <person name="Fawcett J.A."/>
            <person name="Gundlach H."/>
            <person name="Hanada K."/>
            <person name="Heyl A."/>
            <person name="Hicks K.A."/>
            <person name="Hugh J."/>
            <person name="Lohr M."/>
            <person name="Mayer K."/>
            <person name="Melkozernov A."/>
            <person name="Murata T."/>
            <person name="Nelson D."/>
            <person name="Pils B."/>
            <person name="Prigge M."/>
            <person name="Reiss B."/>
            <person name="Renner T."/>
            <person name="Rombauts S."/>
            <person name="Rushton P."/>
            <person name="Sanderfoot A."/>
            <person name="Schween G."/>
            <person name="Shiu S.-H."/>
            <person name="Stueber K."/>
            <person name="Theodoulou F.L."/>
            <person name="Tu H."/>
            <person name="Van de Peer Y."/>
            <person name="Verrier P.J."/>
            <person name="Waters E."/>
            <person name="Wood A."/>
            <person name="Yang L."/>
            <person name="Cove D."/>
            <person name="Cuming A."/>
            <person name="Hasebe M."/>
            <person name="Lucas S."/>
            <person name="Mishler D.B."/>
            <person name="Reski R."/>
            <person name="Grigoriev I."/>
            <person name="Quatrano R.S."/>
            <person name="Boore J.L."/>
        </authorList>
    </citation>
    <scope>NUCLEOTIDE SEQUENCE [LARGE SCALE GENOMIC DNA]</scope>
    <source>
        <strain evidence="5 6">cv. Gransden 2004</strain>
    </source>
</reference>
<dbReference type="InParanoid" id="A0A2K1KNA7"/>
<dbReference type="STRING" id="3218.A0A2K1KNA7"/>
<reference evidence="5" key="3">
    <citation type="submission" date="2020-12" db="UniProtKB">
        <authorList>
            <consortium name="EnsemblPlants"/>
        </authorList>
    </citation>
    <scope>IDENTIFICATION</scope>
</reference>
<protein>
    <submittedName>
        <fullName evidence="4 5">Uncharacterized protein</fullName>
    </submittedName>
</protein>
<evidence type="ECO:0000313" key="5">
    <source>
        <dbReference type="EnsemblPlants" id="PAC:32919279.CDS.1"/>
    </source>
</evidence>
<dbReference type="EMBL" id="ABEU02000004">
    <property type="protein sequence ID" value="PNR55262.1"/>
    <property type="molecule type" value="Genomic_DNA"/>
</dbReference>
<comment type="similarity">
    <text evidence="1">Belongs to the universal ribosomal protein uL5 family.</text>
</comment>
<gene>
    <name evidence="4" type="ORF">PHYPA_006157</name>
</gene>
<dbReference type="Gene3D" id="3.30.1440.10">
    <property type="match status" value="1"/>
</dbReference>
<dbReference type="Gramene" id="Pp3c4_13370V3.1">
    <property type="protein sequence ID" value="PAC:32919279.CDS.1"/>
    <property type="gene ID" value="Pp3c4_13370"/>
</dbReference>
<organism evidence="4">
    <name type="scientific">Physcomitrium patens</name>
    <name type="common">Spreading-leaved earth moss</name>
    <name type="synonym">Physcomitrella patens</name>
    <dbReference type="NCBI Taxonomy" id="3218"/>
    <lineage>
        <taxon>Eukaryota</taxon>
        <taxon>Viridiplantae</taxon>
        <taxon>Streptophyta</taxon>
        <taxon>Embryophyta</taxon>
        <taxon>Bryophyta</taxon>
        <taxon>Bryophytina</taxon>
        <taxon>Bryopsida</taxon>
        <taxon>Funariidae</taxon>
        <taxon>Funariales</taxon>
        <taxon>Funariaceae</taxon>
        <taxon>Physcomitrium</taxon>
    </lineage>
</organism>
<keyword evidence="2" id="KW-0689">Ribosomal protein</keyword>
<dbReference type="AlphaFoldDB" id="A0A2K1KNA7"/>
<proteinExistence type="inferred from homology"/>
<keyword evidence="6" id="KW-1185">Reference proteome</keyword>
<name>A0A2K1KNA7_PHYPA</name>
<keyword evidence="3" id="KW-0687">Ribonucleoprotein</keyword>
<dbReference type="GO" id="GO:0006412">
    <property type="term" value="P:translation"/>
    <property type="evidence" value="ECO:0007669"/>
    <property type="project" value="InterPro"/>
</dbReference>
<dbReference type="PaxDb" id="3218-PP1S339_4V6.1"/>
<accession>A0A2K1KNA7</accession>
<dbReference type="GO" id="GO:0005840">
    <property type="term" value="C:ribosome"/>
    <property type="evidence" value="ECO:0007669"/>
    <property type="project" value="UniProtKB-KW"/>
</dbReference>
<dbReference type="SUPFAM" id="SSF55282">
    <property type="entry name" value="RL5-like"/>
    <property type="match status" value="1"/>
</dbReference>
<reference evidence="4 6" key="2">
    <citation type="journal article" date="2018" name="Plant J.">
        <title>The Physcomitrella patens chromosome-scale assembly reveals moss genome structure and evolution.</title>
        <authorList>
            <person name="Lang D."/>
            <person name="Ullrich K.K."/>
            <person name="Murat F."/>
            <person name="Fuchs J."/>
            <person name="Jenkins J."/>
            <person name="Haas F.B."/>
            <person name="Piednoel M."/>
            <person name="Gundlach H."/>
            <person name="Van Bel M."/>
            <person name="Meyberg R."/>
            <person name="Vives C."/>
            <person name="Morata J."/>
            <person name="Symeonidi A."/>
            <person name="Hiss M."/>
            <person name="Muchero W."/>
            <person name="Kamisugi Y."/>
            <person name="Saleh O."/>
            <person name="Blanc G."/>
            <person name="Decker E.L."/>
            <person name="van Gessel N."/>
            <person name="Grimwood J."/>
            <person name="Hayes R.D."/>
            <person name="Graham S.W."/>
            <person name="Gunter L.E."/>
            <person name="McDaniel S.F."/>
            <person name="Hoernstein S.N.W."/>
            <person name="Larsson A."/>
            <person name="Li F.W."/>
            <person name="Perroud P.F."/>
            <person name="Phillips J."/>
            <person name="Ranjan P."/>
            <person name="Rokshar D.S."/>
            <person name="Rothfels C.J."/>
            <person name="Schneider L."/>
            <person name="Shu S."/>
            <person name="Stevenson D.W."/>
            <person name="Thummler F."/>
            <person name="Tillich M."/>
            <person name="Villarreal Aguilar J.C."/>
            <person name="Widiez T."/>
            <person name="Wong G.K."/>
            <person name="Wymore A."/>
            <person name="Zhang Y."/>
            <person name="Zimmer A.D."/>
            <person name="Quatrano R.S."/>
            <person name="Mayer K.F.X."/>
            <person name="Goodstein D."/>
            <person name="Casacuberta J.M."/>
            <person name="Vandepoele K."/>
            <person name="Reski R."/>
            <person name="Cuming A.C."/>
            <person name="Tuskan G.A."/>
            <person name="Maumus F."/>
            <person name="Salse J."/>
            <person name="Schmutz J."/>
            <person name="Rensing S.A."/>
        </authorList>
    </citation>
    <scope>NUCLEOTIDE SEQUENCE [LARGE SCALE GENOMIC DNA]</scope>
    <source>
        <strain evidence="5 6">cv. Gransden 2004</strain>
    </source>
</reference>
<dbReference type="EnsemblPlants" id="Pp3c4_13370V3.1">
    <property type="protein sequence ID" value="PAC:32919279.CDS.1"/>
    <property type="gene ID" value="Pp3c4_13370"/>
</dbReference>
<evidence type="ECO:0000256" key="3">
    <source>
        <dbReference type="ARBA" id="ARBA00023274"/>
    </source>
</evidence>
<dbReference type="PANTHER" id="PTHR11994">
    <property type="entry name" value="60S RIBOSOMAL PROTEIN L11-RELATED"/>
    <property type="match status" value="1"/>
</dbReference>
<dbReference type="InterPro" id="IPR022803">
    <property type="entry name" value="Ribosomal_uL5_dom_sf"/>
</dbReference>
<evidence type="ECO:0000256" key="1">
    <source>
        <dbReference type="ARBA" id="ARBA00008553"/>
    </source>
</evidence>
<dbReference type="GO" id="GO:1990904">
    <property type="term" value="C:ribonucleoprotein complex"/>
    <property type="evidence" value="ECO:0007669"/>
    <property type="project" value="UniProtKB-KW"/>
</dbReference>
<dbReference type="Proteomes" id="UP000006727">
    <property type="component" value="Chromosome 4"/>
</dbReference>
<evidence type="ECO:0000256" key="2">
    <source>
        <dbReference type="ARBA" id="ARBA00022980"/>
    </source>
</evidence>